<accession>A0A7J6GE50</accession>
<dbReference type="InterPro" id="IPR023213">
    <property type="entry name" value="CAT-like_dom_sf"/>
</dbReference>
<organism evidence="2 3">
    <name type="scientific">Cannabis sativa</name>
    <name type="common">Hemp</name>
    <name type="synonym">Marijuana</name>
    <dbReference type="NCBI Taxonomy" id="3483"/>
    <lineage>
        <taxon>Eukaryota</taxon>
        <taxon>Viridiplantae</taxon>
        <taxon>Streptophyta</taxon>
        <taxon>Embryophyta</taxon>
        <taxon>Tracheophyta</taxon>
        <taxon>Spermatophyta</taxon>
        <taxon>Magnoliopsida</taxon>
        <taxon>eudicotyledons</taxon>
        <taxon>Gunneridae</taxon>
        <taxon>Pentapetalae</taxon>
        <taxon>rosids</taxon>
        <taxon>fabids</taxon>
        <taxon>Rosales</taxon>
        <taxon>Cannabaceae</taxon>
        <taxon>Cannabis</taxon>
    </lineage>
</organism>
<dbReference type="AlphaFoldDB" id="A0A7J6GE50"/>
<dbReference type="EMBL" id="JAATIP010000063">
    <property type="protein sequence ID" value="KAF4381077.1"/>
    <property type="molecule type" value="Genomic_DNA"/>
</dbReference>
<sequence length="155" mass="16935">MPRGSPPSSSIGNFIGNLKKSMAQVLAPFYPLAGEVVYNTVGEPEILCNRGVDFIEAYADVELKNLNLHNFDMSFVVGELVPKKKRGVLTVQFAFGEVDFGWGKPILGTLHFPMGMQTITKDVFLSPMLSPVGNGDWLVYMHALICIANGVDKSL</sequence>
<dbReference type="InterPro" id="IPR050317">
    <property type="entry name" value="Plant_Fungal_Acyltransferase"/>
</dbReference>
<reference evidence="2 3" key="1">
    <citation type="journal article" date="2020" name="bioRxiv">
        <title>Sequence and annotation of 42 cannabis genomes reveals extensive copy number variation in cannabinoid synthesis and pathogen resistance genes.</title>
        <authorList>
            <person name="Mckernan K.J."/>
            <person name="Helbert Y."/>
            <person name="Kane L.T."/>
            <person name="Ebling H."/>
            <person name="Zhang L."/>
            <person name="Liu B."/>
            <person name="Eaton Z."/>
            <person name="Mclaughlin S."/>
            <person name="Kingan S."/>
            <person name="Baybayan P."/>
            <person name="Concepcion G."/>
            <person name="Jordan M."/>
            <person name="Riva A."/>
            <person name="Barbazuk W."/>
            <person name="Harkins T."/>
        </authorList>
    </citation>
    <scope>NUCLEOTIDE SEQUENCE [LARGE SCALE GENOMIC DNA]</scope>
    <source>
        <strain evidence="3">cv. Jamaican Lion 4</strain>
        <tissue evidence="2">Leaf</tissue>
    </source>
</reference>
<proteinExistence type="inferred from homology"/>
<dbReference type="PANTHER" id="PTHR31642:SF266">
    <property type="entry name" value="HXXXD-TYPE ACYL-TRANSFERASE FAMILY PROTEIN"/>
    <property type="match status" value="1"/>
</dbReference>
<dbReference type="Pfam" id="PF02458">
    <property type="entry name" value="Transferase"/>
    <property type="match status" value="1"/>
</dbReference>
<evidence type="ECO:0000313" key="2">
    <source>
        <dbReference type="EMBL" id="KAF4381077.1"/>
    </source>
</evidence>
<evidence type="ECO:0000313" key="3">
    <source>
        <dbReference type="Proteomes" id="UP000525078"/>
    </source>
</evidence>
<protein>
    <submittedName>
        <fullName evidence="2">Uncharacterized protein</fullName>
    </submittedName>
</protein>
<dbReference type="Proteomes" id="UP000525078">
    <property type="component" value="Unassembled WGS sequence"/>
</dbReference>
<dbReference type="Gene3D" id="3.30.559.10">
    <property type="entry name" value="Chloramphenicol acetyltransferase-like domain"/>
    <property type="match status" value="1"/>
</dbReference>
<comment type="similarity">
    <text evidence="1">Belongs to the plant acyltransferase family.</text>
</comment>
<comment type="caution">
    <text evidence="2">The sequence shown here is derived from an EMBL/GenBank/DDBJ whole genome shotgun (WGS) entry which is preliminary data.</text>
</comment>
<gene>
    <name evidence="2" type="ORF">F8388_011999</name>
</gene>
<evidence type="ECO:0000256" key="1">
    <source>
        <dbReference type="ARBA" id="ARBA00009861"/>
    </source>
</evidence>
<dbReference type="GO" id="GO:0016747">
    <property type="term" value="F:acyltransferase activity, transferring groups other than amino-acyl groups"/>
    <property type="evidence" value="ECO:0007669"/>
    <property type="project" value="TreeGrafter"/>
</dbReference>
<dbReference type="PANTHER" id="PTHR31642">
    <property type="entry name" value="TRICHOTHECENE 3-O-ACETYLTRANSFERASE"/>
    <property type="match status" value="1"/>
</dbReference>
<name>A0A7J6GE50_CANSA</name>